<evidence type="ECO:0000259" key="1">
    <source>
        <dbReference type="Pfam" id="PF13966"/>
    </source>
</evidence>
<feature type="domain" description="Reverse transcriptase zinc-binding" evidence="1">
    <location>
        <begin position="5"/>
        <end position="51"/>
    </location>
</feature>
<dbReference type="Proteomes" id="UP000323506">
    <property type="component" value="Chromosome A04"/>
</dbReference>
<proteinExistence type="predicted"/>
<accession>A0A5D2GZX2</accession>
<dbReference type="InterPro" id="IPR026960">
    <property type="entry name" value="RVT-Znf"/>
</dbReference>
<organism evidence="2 3">
    <name type="scientific">Gossypium darwinii</name>
    <name type="common">Darwin's cotton</name>
    <name type="synonym">Gossypium barbadense var. darwinii</name>
    <dbReference type="NCBI Taxonomy" id="34276"/>
    <lineage>
        <taxon>Eukaryota</taxon>
        <taxon>Viridiplantae</taxon>
        <taxon>Streptophyta</taxon>
        <taxon>Embryophyta</taxon>
        <taxon>Tracheophyta</taxon>
        <taxon>Spermatophyta</taxon>
        <taxon>Magnoliopsida</taxon>
        <taxon>eudicotyledons</taxon>
        <taxon>Gunneridae</taxon>
        <taxon>Pentapetalae</taxon>
        <taxon>rosids</taxon>
        <taxon>malvids</taxon>
        <taxon>Malvales</taxon>
        <taxon>Malvaceae</taxon>
        <taxon>Malvoideae</taxon>
        <taxon>Gossypium</taxon>
    </lineage>
</organism>
<sequence>MISIDRLPTKVFLIRRDMKLDSLGDCCPWCYRDQETAGHLFFHCNFIASFWRKIMDWWEVKWRQFEGFSNFFVFCKNVSFTGVIKILWMISVSAACWSVWLARNELVFNKKWPKMSNLVFLSKTPALIGVKFNVCGVMVEDEARCKGVLRNSDGEARALFFGQISAKDSLAAQVGAVCIALDIYEVDSRLSLIGFVSFLKADKNGNKMAEALAGAGLKRQGMFKSWW</sequence>
<reference evidence="2 3" key="1">
    <citation type="submission" date="2019-06" db="EMBL/GenBank/DDBJ databases">
        <title>WGS assembly of Gossypium darwinii.</title>
        <authorList>
            <person name="Chen Z.J."/>
            <person name="Sreedasyam A."/>
            <person name="Ando A."/>
            <person name="Song Q."/>
            <person name="De L."/>
            <person name="Hulse-Kemp A."/>
            <person name="Ding M."/>
            <person name="Ye W."/>
            <person name="Kirkbride R."/>
            <person name="Jenkins J."/>
            <person name="Plott C."/>
            <person name="Lovell J."/>
            <person name="Lin Y.-M."/>
            <person name="Vaughn R."/>
            <person name="Liu B."/>
            <person name="Li W."/>
            <person name="Simpson S."/>
            <person name="Scheffler B."/>
            <person name="Saski C."/>
            <person name="Grover C."/>
            <person name="Hu G."/>
            <person name="Conover J."/>
            <person name="Carlson J."/>
            <person name="Shu S."/>
            <person name="Boston L."/>
            <person name="Williams M."/>
            <person name="Peterson D."/>
            <person name="Mcgee K."/>
            <person name="Jones D."/>
            <person name="Wendel J."/>
            <person name="Stelly D."/>
            <person name="Grimwood J."/>
            <person name="Schmutz J."/>
        </authorList>
    </citation>
    <scope>NUCLEOTIDE SEQUENCE [LARGE SCALE GENOMIC DNA]</scope>
    <source>
        <strain evidence="2">1808015.09</strain>
    </source>
</reference>
<evidence type="ECO:0000313" key="2">
    <source>
        <dbReference type="EMBL" id="TYH22859.1"/>
    </source>
</evidence>
<dbReference type="Pfam" id="PF13966">
    <property type="entry name" value="zf-RVT"/>
    <property type="match status" value="1"/>
</dbReference>
<keyword evidence="3" id="KW-1185">Reference proteome</keyword>
<name>A0A5D2GZX2_GOSDA</name>
<protein>
    <recommendedName>
        <fullName evidence="1">Reverse transcriptase zinc-binding domain-containing protein</fullName>
    </recommendedName>
</protein>
<gene>
    <name evidence="2" type="ORF">ES288_A04G163800v1</name>
</gene>
<evidence type="ECO:0000313" key="3">
    <source>
        <dbReference type="Proteomes" id="UP000323506"/>
    </source>
</evidence>
<dbReference type="EMBL" id="CM017691">
    <property type="protein sequence ID" value="TYH22859.1"/>
    <property type="molecule type" value="Genomic_DNA"/>
</dbReference>
<dbReference type="AlphaFoldDB" id="A0A5D2GZX2"/>